<dbReference type="InterPro" id="IPR016181">
    <property type="entry name" value="Acyl_CoA_acyltransferase"/>
</dbReference>
<dbReference type="Gene3D" id="3.40.630.30">
    <property type="match status" value="1"/>
</dbReference>
<accession>A0A640VL37</accession>
<organism evidence="2 3">
    <name type="scientific">Roseobacter cerasinus</name>
    <dbReference type="NCBI Taxonomy" id="2602289"/>
    <lineage>
        <taxon>Bacteria</taxon>
        <taxon>Pseudomonadati</taxon>
        <taxon>Pseudomonadota</taxon>
        <taxon>Alphaproteobacteria</taxon>
        <taxon>Rhodobacterales</taxon>
        <taxon>Roseobacteraceae</taxon>
        <taxon>Roseobacter</taxon>
    </lineage>
</organism>
<dbReference type="Pfam" id="PF13302">
    <property type="entry name" value="Acetyltransf_3"/>
    <property type="match status" value="1"/>
</dbReference>
<keyword evidence="2" id="KW-0808">Transferase</keyword>
<dbReference type="PANTHER" id="PTHR43792">
    <property type="entry name" value="GNAT FAMILY, PUTATIVE (AFU_ORTHOLOGUE AFUA_3G00765)-RELATED-RELATED"/>
    <property type="match status" value="1"/>
</dbReference>
<evidence type="ECO:0000313" key="2">
    <source>
        <dbReference type="EMBL" id="GFE48324.1"/>
    </source>
</evidence>
<proteinExistence type="predicted"/>
<comment type="caution">
    <text evidence="2">The sequence shown here is derived from an EMBL/GenBank/DDBJ whole genome shotgun (WGS) entry which is preliminary data.</text>
</comment>
<dbReference type="InterPro" id="IPR051531">
    <property type="entry name" value="N-acetyltransferase"/>
</dbReference>
<dbReference type="GO" id="GO:0016747">
    <property type="term" value="F:acyltransferase activity, transferring groups other than amino-acyl groups"/>
    <property type="evidence" value="ECO:0007669"/>
    <property type="project" value="InterPro"/>
</dbReference>
<feature type="domain" description="N-acetyltransferase" evidence="1">
    <location>
        <begin position="9"/>
        <end position="137"/>
    </location>
</feature>
<dbReference type="AlphaFoldDB" id="A0A640VL37"/>
<dbReference type="PANTHER" id="PTHR43792:SF1">
    <property type="entry name" value="N-ACETYLTRANSFERASE DOMAIN-CONTAINING PROTEIN"/>
    <property type="match status" value="1"/>
</dbReference>
<name>A0A640VL37_9RHOB</name>
<keyword evidence="3" id="KW-1185">Reference proteome</keyword>
<protein>
    <submittedName>
        <fullName evidence="2">N-acetyltransferase GCN5</fullName>
    </submittedName>
</protein>
<sequence>MSECIQTDRLVLRPFRDADVSRVAELIGTLAVSRWLTRVPHPYSHDDARGFFARNAQDDLVRAVTRADDAADEVIGCCSIQTELGYWLGQPFWGLGYASEAAKALVDRYFSRCQADLQSGYMLGNAASARVLSKLGFAPTRIDPAECQATRTPVNLQKVTLSRETWEARA</sequence>
<dbReference type="SUPFAM" id="SSF55729">
    <property type="entry name" value="Acyl-CoA N-acyltransferases (Nat)"/>
    <property type="match status" value="1"/>
</dbReference>
<gene>
    <name evidence="2" type="ORF">So717_00770</name>
</gene>
<dbReference type="RefSeq" id="WP_159974245.1">
    <property type="nucleotide sequence ID" value="NZ_BLIV01000001.1"/>
</dbReference>
<reference evidence="2 3" key="1">
    <citation type="submission" date="2019-12" db="EMBL/GenBank/DDBJ databases">
        <title>Roseobacter cerasinus sp. nov., isolated from seawater around aquaculture.</title>
        <authorList>
            <person name="Muramatsu S."/>
            <person name="Takabe Y."/>
            <person name="Mori K."/>
            <person name="Takaichi S."/>
            <person name="Hanada S."/>
        </authorList>
    </citation>
    <scope>NUCLEOTIDE SEQUENCE [LARGE SCALE GENOMIC DNA]</scope>
    <source>
        <strain evidence="2 3">AI77</strain>
    </source>
</reference>
<evidence type="ECO:0000313" key="3">
    <source>
        <dbReference type="Proteomes" id="UP000436522"/>
    </source>
</evidence>
<dbReference type="InterPro" id="IPR000182">
    <property type="entry name" value="GNAT_dom"/>
</dbReference>
<evidence type="ECO:0000259" key="1">
    <source>
        <dbReference type="Pfam" id="PF13302"/>
    </source>
</evidence>
<dbReference type="OrthoDB" id="9804153at2"/>
<dbReference type="EMBL" id="BLIV01000001">
    <property type="protein sequence ID" value="GFE48324.1"/>
    <property type="molecule type" value="Genomic_DNA"/>
</dbReference>
<dbReference type="Proteomes" id="UP000436522">
    <property type="component" value="Unassembled WGS sequence"/>
</dbReference>